<evidence type="ECO:0000256" key="1">
    <source>
        <dbReference type="ARBA" id="ARBA00009207"/>
    </source>
</evidence>
<dbReference type="OrthoDB" id="341898at2759"/>
<feature type="compositionally biased region" description="Low complexity" evidence="2">
    <location>
        <begin position="79"/>
        <end position="88"/>
    </location>
</feature>
<dbReference type="VEuPathDB" id="FungiDB:BO71DRAFT_359366"/>
<evidence type="ECO:0000313" key="4">
    <source>
        <dbReference type="Proteomes" id="UP000247810"/>
    </source>
</evidence>
<dbReference type="GO" id="GO:0030289">
    <property type="term" value="C:protein phosphatase 4 complex"/>
    <property type="evidence" value="ECO:0007669"/>
    <property type="project" value="InterPro"/>
</dbReference>
<reference evidence="3 4" key="1">
    <citation type="submission" date="2018-02" db="EMBL/GenBank/DDBJ databases">
        <title>The genomes of Aspergillus section Nigri reveals drivers in fungal speciation.</title>
        <authorList>
            <consortium name="DOE Joint Genome Institute"/>
            <person name="Vesth T.C."/>
            <person name="Nybo J."/>
            <person name="Theobald S."/>
            <person name="Brandl J."/>
            <person name="Frisvad J.C."/>
            <person name="Nielsen K.F."/>
            <person name="Lyhne E.K."/>
            <person name="Kogle M.E."/>
            <person name="Kuo A."/>
            <person name="Riley R."/>
            <person name="Clum A."/>
            <person name="Nolan M."/>
            <person name="Lipzen A."/>
            <person name="Salamov A."/>
            <person name="Henrissat B."/>
            <person name="Wiebenga A."/>
            <person name="De vries R.P."/>
            <person name="Grigoriev I.V."/>
            <person name="Mortensen U.H."/>
            <person name="Andersen M.R."/>
            <person name="Baker S.E."/>
        </authorList>
    </citation>
    <scope>NUCLEOTIDE SEQUENCE [LARGE SCALE GENOMIC DNA]</scope>
    <source>
        <strain evidence="3 4">CBS 707.79</strain>
    </source>
</reference>
<name>A0A319DJT2_9EURO</name>
<dbReference type="EMBL" id="KZ825944">
    <property type="protein sequence ID" value="PYH91493.1"/>
    <property type="molecule type" value="Genomic_DNA"/>
</dbReference>
<organism evidence="3 4">
    <name type="scientific">Aspergillus ellipticus CBS 707.79</name>
    <dbReference type="NCBI Taxonomy" id="1448320"/>
    <lineage>
        <taxon>Eukaryota</taxon>
        <taxon>Fungi</taxon>
        <taxon>Dikarya</taxon>
        <taxon>Ascomycota</taxon>
        <taxon>Pezizomycotina</taxon>
        <taxon>Eurotiomycetes</taxon>
        <taxon>Eurotiomycetidae</taxon>
        <taxon>Eurotiales</taxon>
        <taxon>Aspergillaceae</taxon>
        <taxon>Aspergillus</taxon>
        <taxon>Aspergillus subgen. Circumdati</taxon>
    </lineage>
</organism>
<evidence type="ECO:0008006" key="5">
    <source>
        <dbReference type="Google" id="ProtNLM"/>
    </source>
</evidence>
<dbReference type="AlphaFoldDB" id="A0A319DJT2"/>
<keyword evidence="4" id="KW-1185">Reference proteome</keyword>
<dbReference type="GO" id="GO:0005634">
    <property type="term" value="C:nucleus"/>
    <property type="evidence" value="ECO:0007669"/>
    <property type="project" value="TreeGrafter"/>
</dbReference>
<evidence type="ECO:0000313" key="3">
    <source>
        <dbReference type="EMBL" id="PYH91493.1"/>
    </source>
</evidence>
<dbReference type="GO" id="GO:0019888">
    <property type="term" value="F:protein phosphatase regulator activity"/>
    <property type="evidence" value="ECO:0007669"/>
    <property type="project" value="InterPro"/>
</dbReference>
<feature type="compositionally biased region" description="Low complexity" evidence="2">
    <location>
        <begin position="51"/>
        <end position="65"/>
    </location>
</feature>
<feature type="region of interest" description="Disordered" evidence="2">
    <location>
        <begin position="261"/>
        <end position="345"/>
    </location>
</feature>
<accession>A0A319DJT2</accession>
<dbReference type="PANTHER" id="PTHR16487:SF0">
    <property type="entry name" value="PROTEIN PHOSPHATASE 4 REGULATORY SUBUNIT 2-RELATED"/>
    <property type="match status" value="1"/>
</dbReference>
<evidence type="ECO:0000256" key="2">
    <source>
        <dbReference type="SAM" id="MobiDB-lite"/>
    </source>
</evidence>
<gene>
    <name evidence="3" type="ORF">BO71DRAFT_359366</name>
</gene>
<proteinExistence type="inferred from homology"/>
<dbReference type="Pfam" id="PF09184">
    <property type="entry name" value="PPP4R2"/>
    <property type="match status" value="1"/>
</dbReference>
<dbReference type="Proteomes" id="UP000247810">
    <property type="component" value="Unassembled WGS sequence"/>
</dbReference>
<feature type="compositionally biased region" description="Basic and acidic residues" evidence="2">
    <location>
        <begin position="327"/>
        <end position="345"/>
    </location>
</feature>
<sequence>MSLDEESLEVVANGGSMDFEKWPSMVEPLLERLEHIVYNVFAMPQVPPGSPSHQQPPSTTTTSNPLTNDKDTTPPPPATTTSSDPTSAGEPSPPLPEPLHLLLTTIKTTLRSLFSTKPPHTIQRLAELILRPTAHYHTLPAYLRAMDRVICVTSSADIFPLQTARAPTHPNGAIVNGAEPAFMFPDHTPGSDESLGGALLTPIPWLSNVASSPEGEGGAVVSDTVFPVQAADGAGGLSAHAHAHAHEQTGLVHPATGDAVIANGSEGAAGSSPPPADAEDIPHARGPSVVGVEDLGLQDGKGVEMDLSNAESEAKSAADGDGDISLEDAKAEEGSGSAEKDPQQV</sequence>
<dbReference type="InterPro" id="IPR015267">
    <property type="entry name" value="PPP4R2"/>
</dbReference>
<feature type="region of interest" description="Disordered" evidence="2">
    <location>
        <begin position="46"/>
        <end position="98"/>
    </location>
</feature>
<comment type="similarity">
    <text evidence="1">Belongs to the PPP4R2 family.</text>
</comment>
<dbReference type="GO" id="GO:0005737">
    <property type="term" value="C:cytoplasm"/>
    <property type="evidence" value="ECO:0007669"/>
    <property type="project" value="TreeGrafter"/>
</dbReference>
<dbReference type="STRING" id="1448320.A0A319DJT2"/>
<dbReference type="PANTHER" id="PTHR16487">
    <property type="entry name" value="PPP4R2-RELATED PROTEIN"/>
    <property type="match status" value="1"/>
</dbReference>
<protein>
    <recommendedName>
        <fullName evidence="5">PPP4R2-domain-containing protein</fullName>
    </recommendedName>
</protein>